<dbReference type="SUPFAM" id="SSF49265">
    <property type="entry name" value="Fibronectin type III"/>
    <property type="match status" value="1"/>
</dbReference>
<keyword evidence="2" id="KW-1185">Reference proteome</keyword>
<dbReference type="CDD" id="cd08994">
    <property type="entry name" value="GH43_62_32_68_117_130-like"/>
    <property type="match status" value="1"/>
</dbReference>
<organism evidence="1 2">
    <name type="scientific">Allotamlana fucoidanivorans</name>
    <dbReference type="NCBI Taxonomy" id="2583814"/>
    <lineage>
        <taxon>Bacteria</taxon>
        <taxon>Pseudomonadati</taxon>
        <taxon>Bacteroidota</taxon>
        <taxon>Flavobacteriia</taxon>
        <taxon>Flavobacteriales</taxon>
        <taxon>Flavobacteriaceae</taxon>
        <taxon>Allotamlana</taxon>
    </lineage>
</organism>
<sequence>MAVKNLLGILFICFIHSLSMAQIVLLGDNAPFDNVYDGDFSMVWGYWRRAEQSPYWKTSIIKGEDEKAIGLHQGSLFSMCEESIAESKVLNSNPKYQEPKVGDIINWSFGADLEYISEGTLSLSLVFGDYERVLAKKVKLKGSDKITEHFQGIYRINNQDASQGLPFVRVRFYSQKDIKVYLNYVNIAVQAPEFAGPKLNGKQKQETIALSWTDVNADSSSIFKVYRGQASLKGNMVYHVIGETPNNSLIDSSFIPGVEYTYVVTRLNKEESVGSNKLTIRLKDGSQPLPPLNVATESFDAEVKVSWDKSLSKDVSYYSVYRGDAHGQNKEPIAYHLNATSYLDFTPSKGVENTYWIYAHDYSGNRSEASKLSKAKVKMVKGASFSDLIKPMPIFKKLSANTWGAPGVVPRDIDNGIEDPNWSYWGGRPVKDKDGKYHMCVTRWPANATKGHWEWPNSTVAHVESNEPTGPYKVKDSIAYQFADGFGHNPDIVLLNDGSYLLYSLIDWEAHLFKSNTMNGPWKHLGIMEVDTEGAPEKPELFYRFYRNLSGVQLLDDTFLFVTKGGAIMKSKGSNPLGPYKVITKPIQGNIIIPEKYRNSNYEDPVLWKDDVQFHMIINAFWDYRAIYLRSPDGVNWKFNPGTAYTANSTMYEDGTKTYWYKLERPHILQDEFGRATHLSLAVIDVPKADDLARDNHNSKNIIVPLTKHKRLKLLNKDLITNTTKTIKILVISEDGFDAQNDINLASLKFGAPEVVDFGKGASVKKVRKQGNDLIIEFNGQGNGITNANFAGKLLGKTTSGELIIGYVKLKTKSK</sequence>
<gene>
    <name evidence="1" type="ORF">FGF67_14230</name>
</gene>
<evidence type="ECO:0000313" key="1">
    <source>
        <dbReference type="EMBL" id="TNJ42424.1"/>
    </source>
</evidence>
<evidence type="ECO:0008006" key="3">
    <source>
        <dbReference type="Google" id="ProtNLM"/>
    </source>
</evidence>
<evidence type="ECO:0000313" key="2">
    <source>
        <dbReference type="Proteomes" id="UP000308713"/>
    </source>
</evidence>
<protein>
    <recommendedName>
        <fullName evidence="3">Fibronectin type-III domain-containing protein</fullName>
    </recommendedName>
</protein>
<dbReference type="SUPFAM" id="SSF75005">
    <property type="entry name" value="Arabinanase/levansucrase/invertase"/>
    <property type="match status" value="1"/>
</dbReference>
<dbReference type="InterPro" id="IPR023296">
    <property type="entry name" value="Glyco_hydro_beta-prop_sf"/>
</dbReference>
<comment type="caution">
    <text evidence="1">The sequence shown here is derived from an EMBL/GenBank/DDBJ whole genome shotgun (WGS) entry which is preliminary data.</text>
</comment>
<dbReference type="Proteomes" id="UP000308713">
    <property type="component" value="Unassembled WGS sequence"/>
</dbReference>
<proteinExistence type="predicted"/>
<reference evidence="1 2" key="1">
    <citation type="submission" date="2019-05" db="EMBL/GenBank/DDBJ databases">
        <title>Tamlana fucoidanivorans sp. nov., isolated from the surface of algae collected from Fujian province in China.</title>
        <authorList>
            <person name="Li J."/>
        </authorList>
    </citation>
    <scope>NUCLEOTIDE SEQUENCE [LARGE SCALE GENOMIC DNA]</scope>
    <source>
        <strain evidence="1 2">CW2-9</strain>
    </source>
</reference>
<dbReference type="Gene3D" id="2.115.10.20">
    <property type="entry name" value="Glycosyl hydrolase domain, family 43"/>
    <property type="match status" value="1"/>
</dbReference>
<accession>A0A5C4SFP6</accession>
<name>A0A5C4SFP6_9FLAO</name>
<dbReference type="Gene3D" id="2.60.40.10">
    <property type="entry name" value="Immunoglobulins"/>
    <property type="match status" value="2"/>
</dbReference>
<dbReference type="EMBL" id="VDCS01000014">
    <property type="protein sequence ID" value="TNJ42424.1"/>
    <property type="molecule type" value="Genomic_DNA"/>
</dbReference>
<dbReference type="RefSeq" id="WP_139698432.1">
    <property type="nucleotide sequence ID" value="NZ_VDCS01000014.1"/>
</dbReference>
<dbReference type="AlphaFoldDB" id="A0A5C4SFP6"/>
<dbReference type="InterPro" id="IPR013783">
    <property type="entry name" value="Ig-like_fold"/>
</dbReference>
<dbReference type="InterPro" id="IPR036116">
    <property type="entry name" value="FN3_sf"/>
</dbReference>